<dbReference type="EMBL" id="DAAMZU010000276">
    <property type="protein sequence ID" value="HAC8925928.1"/>
    <property type="molecule type" value="Genomic_DNA"/>
</dbReference>
<organism evidence="1">
    <name type="scientific">Salmonella enterica</name>
    <name type="common">Salmonella choleraesuis</name>
    <dbReference type="NCBI Taxonomy" id="28901"/>
    <lineage>
        <taxon>Bacteria</taxon>
        <taxon>Pseudomonadati</taxon>
        <taxon>Pseudomonadota</taxon>
        <taxon>Gammaproteobacteria</taxon>
        <taxon>Enterobacterales</taxon>
        <taxon>Enterobacteriaceae</taxon>
        <taxon>Salmonella</taxon>
    </lineage>
</organism>
<dbReference type="InterPro" id="IPR037143">
    <property type="entry name" value="4-PPantetheinyl_Trfase_dom_sf"/>
</dbReference>
<sequence length="44" mass="4900">ELGKPRLRLWGEALTLAEKLGVAHMHVTLADERHYACATVILES</sequence>
<dbReference type="EC" id="2.7.8.7" evidence="1"/>
<protein>
    <submittedName>
        <fullName evidence="1">Holo-ACP synthase</fullName>
        <ecNumber evidence="1">2.7.8.7</ecNumber>
    </submittedName>
</protein>
<dbReference type="GO" id="GO:0000287">
    <property type="term" value="F:magnesium ion binding"/>
    <property type="evidence" value="ECO:0007669"/>
    <property type="project" value="InterPro"/>
</dbReference>
<feature type="non-terminal residue" evidence="1">
    <location>
        <position position="1"/>
    </location>
</feature>
<evidence type="ECO:0000313" key="1">
    <source>
        <dbReference type="EMBL" id="HAC8925928.1"/>
    </source>
</evidence>
<dbReference type="AlphaFoldDB" id="A0A705SLX9"/>
<dbReference type="Gene3D" id="3.90.470.20">
    <property type="entry name" value="4'-phosphopantetheinyl transferase domain"/>
    <property type="match status" value="1"/>
</dbReference>
<comment type="caution">
    <text evidence="1">The sequence shown here is derived from an EMBL/GenBank/DDBJ whole genome shotgun (WGS) entry which is preliminary data.</text>
</comment>
<dbReference type="GO" id="GO:0008897">
    <property type="term" value="F:holo-[acyl-carrier-protein] synthase activity"/>
    <property type="evidence" value="ECO:0007669"/>
    <property type="project" value="UniProtKB-EC"/>
</dbReference>
<reference evidence="1" key="2">
    <citation type="submission" date="2019-01" db="EMBL/GenBank/DDBJ databases">
        <authorList>
            <consortium name="NCBI Pathogen Detection Project"/>
        </authorList>
    </citation>
    <scope>NUCLEOTIDE SEQUENCE</scope>
    <source>
        <strain evidence="1">Monophasic variant of S.Typhimurium</strain>
    </source>
</reference>
<name>A0A705SLX9_SALER</name>
<accession>A0A705SLX9</accession>
<keyword evidence="1" id="KW-0808">Transferase</keyword>
<proteinExistence type="predicted"/>
<gene>
    <name evidence="1" type="primary">acpS</name>
    <name evidence="1" type="ORF">G0J09_23135</name>
</gene>
<reference evidence="1" key="1">
    <citation type="journal article" date="2018" name="Genome Biol.">
        <title>SKESA: strategic k-mer extension for scrupulous assemblies.</title>
        <authorList>
            <person name="Souvorov A."/>
            <person name="Agarwala R."/>
            <person name="Lipman D.J."/>
        </authorList>
    </citation>
    <scope>NUCLEOTIDE SEQUENCE</scope>
    <source>
        <strain evidence="1">Monophasic variant of S.Typhimurium</strain>
    </source>
</reference>